<feature type="compositionally biased region" description="Polar residues" evidence="7">
    <location>
        <begin position="758"/>
        <end position="769"/>
    </location>
</feature>
<keyword evidence="5" id="KW-0496">Mitochondrion</keyword>
<dbReference type="PANTHER" id="PTHR48182:SF2">
    <property type="entry name" value="PROTEIN SERAC1"/>
    <property type="match status" value="1"/>
</dbReference>
<organism evidence="8 9">
    <name type="scientific">Colletotrichum asianum</name>
    <dbReference type="NCBI Taxonomy" id="702518"/>
    <lineage>
        <taxon>Eukaryota</taxon>
        <taxon>Fungi</taxon>
        <taxon>Dikarya</taxon>
        <taxon>Ascomycota</taxon>
        <taxon>Pezizomycotina</taxon>
        <taxon>Sordariomycetes</taxon>
        <taxon>Hypocreomycetidae</taxon>
        <taxon>Glomerellales</taxon>
        <taxon>Glomerellaceae</taxon>
        <taxon>Colletotrichum</taxon>
        <taxon>Colletotrichum gloeosporioides species complex</taxon>
    </lineage>
</organism>
<dbReference type="PANTHER" id="PTHR48182">
    <property type="entry name" value="PROTEIN SERAC1"/>
    <property type="match status" value="1"/>
</dbReference>
<feature type="compositionally biased region" description="Basic and acidic residues" evidence="7">
    <location>
        <begin position="702"/>
        <end position="716"/>
    </location>
</feature>
<dbReference type="Pfam" id="PF13424">
    <property type="entry name" value="TPR_12"/>
    <property type="match status" value="1"/>
</dbReference>
<dbReference type="Gene3D" id="3.40.50.300">
    <property type="entry name" value="P-loop containing nucleotide triphosphate hydrolases"/>
    <property type="match status" value="1"/>
</dbReference>
<evidence type="ECO:0000256" key="1">
    <source>
        <dbReference type="ARBA" id="ARBA00004173"/>
    </source>
</evidence>
<dbReference type="Gene3D" id="3.40.50.1820">
    <property type="entry name" value="alpha/beta hydrolase"/>
    <property type="match status" value="1"/>
</dbReference>
<dbReference type="GO" id="GO:0005783">
    <property type="term" value="C:endoplasmic reticulum"/>
    <property type="evidence" value="ECO:0007669"/>
    <property type="project" value="UniProtKB-SubCell"/>
</dbReference>
<feature type="region of interest" description="Disordered" evidence="7">
    <location>
        <begin position="741"/>
        <end position="771"/>
    </location>
</feature>
<gene>
    <name evidence="8" type="ORF">GQ607_013842</name>
</gene>
<proteinExistence type="predicted"/>
<dbReference type="InterPro" id="IPR011990">
    <property type="entry name" value="TPR-like_helical_dom_sf"/>
</dbReference>
<evidence type="ECO:0000256" key="6">
    <source>
        <dbReference type="ARBA" id="ARBA00023136"/>
    </source>
</evidence>
<evidence type="ECO:0000256" key="4">
    <source>
        <dbReference type="ARBA" id="ARBA00022824"/>
    </source>
</evidence>
<dbReference type="InterPro" id="IPR027417">
    <property type="entry name" value="P-loop_NTPase"/>
</dbReference>
<dbReference type="SUPFAM" id="SSF52540">
    <property type="entry name" value="P-loop containing nucleoside triphosphate hydrolases"/>
    <property type="match status" value="1"/>
</dbReference>
<evidence type="ECO:0000313" key="8">
    <source>
        <dbReference type="EMBL" id="KAF0318883.1"/>
    </source>
</evidence>
<evidence type="ECO:0000256" key="2">
    <source>
        <dbReference type="ARBA" id="ARBA00004240"/>
    </source>
</evidence>
<feature type="region of interest" description="Disordered" evidence="7">
    <location>
        <begin position="702"/>
        <end position="727"/>
    </location>
</feature>
<dbReference type="InterPro" id="IPR019734">
    <property type="entry name" value="TPR_rpt"/>
</dbReference>
<evidence type="ECO:0000256" key="5">
    <source>
        <dbReference type="ARBA" id="ARBA00023128"/>
    </source>
</evidence>
<feature type="region of interest" description="Disordered" evidence="7">
    <location>
        <begin position="799"/>
        <end position="831"/>
    </location>
</feature>
<protein>
    <submittedName>
        <fullName evidence="8">Uncharacterized protein</fullName>
    </submittedName>
</protein>
<name>A0A8H3W0I7_9PEZI</name>
<dbReference type="InterPro" id="IPR029058">
    <property type="entry name" value="AB_hydrolase_fold"/>
</dbReference>
<accession>A0A8H3W0I7</accession>
<comment type="caution">
    <text evidence="8">The sequence shown here is derived from an EMBL/GenBank/DDBJ whole genome shotgun (WGS) entry which is preliminary data.</text>
</comment>
<dbReference type="InterPro" id="IPR052374">
    <property type="entry name" value="SERAC1"/>
</dbReference>
<evidence type="ECO:0000256" key="7">
    <source>
        <dbReference type="SAM" id="MobiDB-lite"/>
    </source>
</evidence>
<feature type="compositionally biased region" description="Basic residues" evidence="7">
    <location>
        <begin position="717"/>
        <end position="727"/>
    </location>
</feature>
<dbReference type="GO" id="GO:0005739">
    <property type="term" value="C:mitochondrion"/>
    <property type="evidence" value="ECO:0007669"/>
    <property type="project" value="UniProtKB-SubCell"/>
</dbReference>
<feature type="region of interest" description="Disordered" evidence="7">
    <location>
        <begin position="1"/>
        <end position="40"/>
    </location>
</feature>
<dbReference type="SUPFAM" id="SSF48452">
    <property type="entry name" value="TPR-like"/>
    <property type="match status" value="2"/>
</dbReference>
<keyword evidence="6" id="KW-0472">Membrane</keyword>
<feature type="compositionally biased region" description="Basic and acidic residues" evidence="7">
    <location>
        <begin position="804"/>
        <end position="816"/>
    </location>
</feature>
<dbReference type="OrthoDB" id="7464126at2759"/>
<feature type="compositionally biased region" description="Basic residues" evidence="7">
    <location>
        <begin position="817"/>
        <end position="830"/>
    </location>
</feature>
<evidence type="ECO:0000313" key="9">
    <source>
        <dbReference type="Proteomes" id="UP000434172"/>
    </source>
</evidence>
<dbReference type="SUPFAM" id="SSF53474">
    <property type="entry name" value="alpha/beta-Hydrolases"/>
    <property type="match status" value="1"/>
</dbReference>
<keyword evidence="9" id="KW-1185">Reference proteome</keyword>
<sequence>MREFFSRRSGRFRRTAPPSDGPATPAPSALHPPPEPFPSGIKLLHNPSEAALVDIVFVHGLTGHREKTWTAHDATDPWPKTLLPTKIPTARVLTFGYDASVADWRSVVSVNRVGNHAQNLLSALANFREDGDTNERPLIFVCHSLGGIVCEDALVSSLQRPEKHLKAILAATKGIIFMGTPHHGSGLAAWAEKLSMSIGLLKQTNTDIVRVLRSDSETLARIQDSFHTMIQSRNREGQGRIEITCFYEELPLPGVGLVVTQDSAILPGYVPIGLRNNHQDMTKFSALEDPGFIAVCAELRRWNKEMRMPSTLQAPIIHESSKIRESELPQAHFIVPYNENIDFIGRHQILNQLRQDFQHDPRCSKEKGRSRISLYGLGGIGKTQIALAYAYWLRDVRPDISIFWVHASNPERFQQAFMRIAEECNIPDHQNPSVDILSLVHAWLLRSKHAPWFMIIDNADDTSMFFQDVQKIPRMSVLNAHEKSTRTLGQFVPECRHGSILITTRNKQAGQRLAPGRPPFEVPKLNDEESAQMIRIMTGDGQLSLMTASNLSSQLEHLPLAIAQASAFIQENSMTIERYQELLNESDKTVARLLSAEFGTVGQDSAIPRSVMSTWVVSFEQIKKQSPLAIEILSLIAFFDRQAIPIGLLSVYFDKVRPSLLNRHLYSGKSSTMTENQEDFVTQNGVGQAINTDRVEIGHNTTEHIPGKNDHGDQKTKGQHFMKRSRSSSKFSIPMGKFLTDSTDASDTGAHGDYRSRAYSSRTDSMSSKASEEDLTLNAISVAGTNFSDEESLRAIIQGSQPLDRWEKKSQMEKTEQKHKRDKNKPKSTHLGRYDITASAPSAMSFESVTTDSIVDFTHFRLPASRLGTLQNAGNRTNHHDDCAAESPGQEILVEVETAIGILKAFCIISISKEREKHFDLHRLVQLATKRWIQEEELHEKFAAGALQTLAQAFPDGTFESMSVCKSLLPHAHAVLENKCRQIYEDALAAATIRRDLSSFYVNTGQLEVAAKISQRNLASSKLILGETNPVLLKVMRQLIEIYKYLGDYENSKELFEKLLPLQHEVFPNDHSEVLHGTLISAKEHRSQGSFTEAERLLRGALYQCNMHAMDERMYFSVRIRLMLELALVLSDAGHFELAKEWSLQTEKITRHTFGKHHPLALRVYWALACIYKQQGQLENAAETCRRALNDRDITHDHAQTLLLDVKALLGAVLHDQGWLEEAGRIQSEILDIANTFYKQDPLRILDFMNPLVATREAQGRLQEACELKSQVVEIATTLLGPDHPGVVEHTRLLALLDEKRDIGGIEYKSSSSDVA</sequence>
<evidence type="ECO:0000256" key="3">
    <source>
        <dbReference type="ARBA" id="ARBA00004370"/>
    </source>
</evidence>
<dbReference type="Gene3D" id="1.25.40.10">
    <property type="entry name" value="Tetratricopeptide repeat domain"/>
    <property type="match status" value="2"/>
</dbReference>
<dbReference type="Pfam" id="PF13181">
    <property type="entry name" value="TPR_8"/>
    <property type="match status" value="1"/>
</dbReference>
<reference evidence="8 9" key="1">
    <citation type="submission" date="2019-12" db="EMBL/GenBank/DDBJ databases">
        <title>A genome sequence resource for the geographically widespread anthracnose pathogen Colletotrichum asianum.</title>
        <authorList>
            <person name="Meng Y."/>
        </authorList>
    </citation>
    <scope>NUCLEOTIDE SEQUENCE [LARGE SCALE GENOMIC DNA]</scope>
    <source>
        <strain evidence="8 9">ICMP 18580</strain>
    </source>
</reference>
<dbReference type="GO" id="GO:0016020">
    <property type="term" value="C:membrane"/>
    <property type="evidence" value="ECO:0007669"/>
    <property type="project" value="UniProtKB-SubCell"/>
</dbReference>
<dbReference type="Proteomes" id="UP000434172">
    <property type="component" value="Unassembled WGS sequence"/>
</dbReference>
<keyword evidence="4" id="KW-0256">Endoplasmic reticulum</keyword>
<dbReference type="EMBL" id="WOWK01000103">
    <property type="protein sequence ID" value="KAF0318883.1"/>
    <property type="molecule type" value="Genomic_DNA"/>
</dbReference>
<comment type="subcellular location">
    <subcellularLocation>
        <location evidence="2">Endoplasmic reticulum</location>
    </subcellularLocation>
    <subcellularLocation>
        <location evidence="3">Membrane</location>
    </subcellularLocation>
    <subcellularLocation>
        <location evidence="1">Mitochondrion</location>
    </subcellularLocation>
</comment>